<evidence type="ECO:0000313" key="6">
    <source>
        <dbReference type="Proteomes" id="UP000252085"/>
    </source>
</evidence>
<dbReference type="SUPFAM" id="SSF53335">
    <property type="entry name" value="S-adenosyl-L-methionine-dependent methyltransferases"/>
    <property type="match status" value="1"/>
</dbReference>
<dbReference type="GO" id="GO:0070043">
    <property type="term" value="F:rRNA (guanine-N7-)-methyltransferase activity"/>
    <property type="evidence" value="ECO:0007669"/>
    <property type="project" value="TreeGrafter"/>
</dbReference>
<dbReference type="GO" id="GO:0008990">
    <property type="term" value="F:rRNA (guanine-N2-)-methyltransferase activity"/>
    <property type="evidence" value="ECO:0007669"/>
    <property type="project" value="TreeGrafter"/>
</dbReference>
<evidence type="ECO:0000256" key="2">
    <source>
        <dbReference type="ARBA" id="ARBA00022679"/>
    </source>
</evidence>
<reference evidence="5 6" key="1">
    <citation type="submission" date="2016-04" db="EMBL/GenBank/DDBJ databases">
        <authorList>
            <person name="Evans L.H."/>
            <person name="Alamgir A."/>
            <person name="Owens N."/>
            <person name="Weber N.D."/>
            <person name="Virtaneva K."/>
            <person name="Barbian K."/>
            <person name="Babar A."/>
            <person name="Rosenke K."/>
        </authorList>
    </citation>
    <scope>NUCLEOTIDE SEQUENCE [LARGE SCALE GENOMIC DNA]</scope>
    <source>
        <strain evidence="5">NIES-2108</strain>
    </source>
</reference>
<dbReference type="Pfam" id="PF01170">
    <property type="entry name" value="UPF0020"/>
    <property type="match status" value="1"/>
</dbReference>
<dbReference type="InterPro" id="IPR029063">
    <property type="entry name" value="SAM-dependent_MTases_sf"/>
</dbReference>
<dbReference type="PANTHER" id="PTHR47313">
    <property type="entry name" value="RIBOSOMAL RNA LARGE SUBUNIT METHYLTRANSFERASE K/L"/>
    <property type="match status" value="1"/>
</dbReference>
<protein>
    <submittedName>
        <fullName evidence="5">RNA methyltransferase</fullName>
    </submittedName>
</protein>
<dbReference type="PROSITE" id="PS00092">
    <property type="entry name" value="N6_MTASE"/>
    <property type="match status" value="1"/>
</dbReference>
<dbReference type="InterPro" id="IPR000241">
    <property type="entry name" value="RlmKL-like_Mtase"/>
</dbReference>
<feature type="domain" description="THUMP" evidence="4">
    <location>
        <begin position="43"/>
        <end position="154"/>
    </location>
</feature>
<dbReference type="PANTHER" id="PTHR47313:SF1">
    <property type="entry name" value="RIBOSOMAL RNA LARGE SUBUNIT METHYLTRANSFERASE K_L"/>
    <property type="match status" value="1"/>
</dbReference>
<evidence type="ECO:0000256" key="3">
    <source>
        <dbReference type="PROSITE-ProRule" id="PRU00529"/>
    </source>
</evidence>
<evidence type="ECO:0000259" key="4">
    <source>
        <dbReference type="PROSITE" id="PS51165"/>
    </source>
</evidence>
<dbReference type="AlphaFoldDB" id="A0A367RC39"/>
<proteinExistence type="predicted"/>
<dbReference type="Gene3D" id="3.30.2130.30">
    <property type="match status" value="1"/>
</dbReference>
<evidence type="ECO:0000256" key="1">
    <source>
        <dbReference type="ARBA" id="ARBA00022603"/>
    </source>
</evidence>
<keyword evidence="1 5" id="KW-0489">Methyltransferase</keyword>
<dbReference type="CDD" id="cd11715">
    <property type="entry name" value="THUMP_AdoMetMT"/>
    <property type="match status" value="1"/>
</dbReference>
<dbReference type="Pfam" id="PF22020">
    <property type="entry name" value="RlmL_1st"/>
    <property type="match status" value="1"/>
</dbReference>
<accession>A0A367RC39</accession>
<dbReference type="InterPro" id="IPR004114">
    <property type="entry name" value="THUMP_dom"/>
</dbReference>
<evidence type="ECO:0000313" key="5">
    <source>
        <dbReference type="EMBL" id="RCJ33273.1"/>
    </source>
</evidence>
<gene>
    <name evidence="5" type="ORF">A6769_25160</name>
</gene>
<dbReference type="SMART" id="SM00981">
    <property type="entry name" value="THUMP"/>
    <property type="match status" value="1"/>
</dbReference>
<dbReference type="GO" id="GO:0003723">
    <property type="term" value="F:RNA binding"/>
    <property type="evidence" value="ECO:0007669"/>
    <property type="project" value="UniProtKB-UniRule"/>
</dbReference>
<dbReference type="Pfam" id="PF02926">
    <property type="entry name" value="THUMP"/>
    <property type="match status" value="1"/>
</dbReference>
<name>A0A367RC39_NOSPU</name>
<dbReference type="InterPro" id="IPR002052">
    <property type="entry name" value="DNA_methylase_N6_adenine_CS"/>
</dbReference>
<dbReference type="PROSITE" id="PS51165">
    <property type="entry name" value="THUMP"/>
    <property type="match status" value="1"/>
</dbReference>
<comment type="caution">
    <text evidence="5">The sequence shown here is derived from an EMBL/GenBank/DDBJ whole genome shotgun (WGS) entry which is preliminary data.</text>
</comment>
<organism evidence="5 6">
    <name type="scientific">Nostoc punctiforme NIES-2108</name>
    <dbReference type="NCBI Taxonomy" id="1356359"/>
    <lineage>
        <taxon>Bacteria</taxon>
        <taxon>Bacillati</taxon>
        <taxon>Cyanobacteriota</taxon>
        <taxon>Cyanophyceae</taxon>
        <taxon>Nostocales</taxon>
        <taxon>Nostocaceae</taxon>
        <taxon>Nostoc</taxon>
    </lineage>
</organism>
<dbReference type="Proteomes" id="UP000252085">
    <property type="component" value="Unassembled WGS sequence"/>
</dbReference>
<dbReference type="SUPFAM" id="SSF143437">
    <property type="entry name" value="THUMP domain-like"/>
    <property type="match status" value="1"/>
</dbReference>
<dbReference type="InterPro" id="IPR053943">
    <property type="entry name" value="RlmKL-like_Mtase_CS"/>
</dbReference>
<dbReference type="InterPro" id="IPR054170">
    <property type="entry name" value="RlmL_1st"/>
</dbReference>
<dbReference type="EMBL" id="LXQE01000160">
    <property type="protein sequence ID" value="RCJ33273.1"/>
    <property type="molecule type" value="Genomic_DNA"/>
</dbReference>
<keyword evidence="3" id="KW-0694">RNA-binding</keyword>
<keyword evidence="2 5" id="KW-0808">Transferase</keyword>
<sequence length="374" mass="41882">MNQYFATVARGLETLAAQELEQLGAHSVEPGFCGVAFEGDRTLLYRVNLWARLPFRILVNIHEFPCLDAKDLYRGIQTIDWQNYLTPDMTLAVNVTGKNDRLNHSHFTSLQVKNAIVDQQKENLGERSNVELHEPDVRVNVHIERDFCTVKLDSSGNSLHRRGYRPAVGAAPLKESLAAALIQLSGWQPDQMFYDPLCGSGTLPLEASLKALNIAPGLFRESFGFENWLDFDLSLLEELLQEAKDSQLDSLSAPIWGSDRDENIIEQAINNAQNCGIDNHVWFSQMELADVVAPADSGILFCNPPYGERLGRDNDLGAFYKLLGDVLKQRFKGWTAFVLSGNKELSQSIGLKSSQRIAVYNGALPCQLMKYELY</sequence>
<dbReference type="Gene3D" id="3.40.50.150">
    <property type="entry name" value="Vaccinia Virus protein VP39"/>
    <property type="match status" value="1"/>
</dbReference>
<dbReference type="PROSITE" id="PS01261">
    <property type="entry name" value="UPF0020"/>
    <property type="match status" value="1"/>
</dbReference>